<dbReference type="PROSITE" id="PS00606">
    <property type="entry name" value="KS3_1"/>
    <property type="match status" value="1"/>
</dbReference>
<dbReference type="Pfam" id="PF00109">
    <property type="entry name" value="ketoacyl-synt"/>
    <property type="match status" value="1"/>
</dbReference>
<dbReference type="InterPro" id="IPR001227">
    <property type="entry name" value="Ac_transferase_dom_sf"/>
</dbReference>
<protein>
    <recommendedName>
        <fullName evidence="1">Non-reducing polyketide synthase nscA</fullName>
    </recommendedName>
    <alternativeName>
        <fullName evidence="9">Conidial yellow pigment biosynthesis polyketide synthase nscA</fullName>
    </alternativeName>
    <alternativeName>
        <fullName evidence="10">Neosartoricin B biosynthesis protein A</fullName>
    </alternativeName>
</protein>
<keyword evidence="16" id="KW-1185">Reference proteome</keyword>
<evidence type="ECO:0000256" key="6">
    <source>
        <dbReference type="ARBA" id="ARBA00023002"/>
    </source>
</evidence>
<dbReference type="Pfam" id="PF16197">
    <property type="entry name" value="KAsynt_C_assoc"/>
    <property type="match status" value="1"/>
</dbReference>
<dbReference type="InterPro" id="IPR011032">
    <property type="entry name" value="GroES-like_sf"/>
</dbReference>
<dbReference type="SUPFAM" id="SSF52151">
    <property type="entry name" value="FabD/lysophospholipase-like"/>
    <property type="match status" value="1"/>
</dbReference>
<evidence type="ECO:0000259" key="14">
    <source>
        <dbReference type="PROSITE" id="PS52019"/>
    </source>
</evidence>
<dbReference type="CDD" id="cd00833">
    <property type="entry name" value="PKS"/>
    <property type="match status" value="1"/>
</dbReference>
<dbReference type="Pfam" id="PF00698">
    <property type="entry name" value="Acyl_transf_1"/>
    <property type="match status" value="1"/>
</dbReference>
<evidence type="ECO:0000256" key="5">
    <source>
        <dbReference type="ARBA" id="ARBA00022857"/>
    </source>
</evidence>
<dbReference type="InterPro" id="IPR049900">
    <property type="entry name" value="PKS_mFAS_DH"/>
</dbReference>
<evidence type="ECO:0000313" key="16">
    <source>
        <dbReference type="Proteomes" id="UP000001261"/>
    </source>
</evidence>
<dbReference type="InterPro" id="IPR016036">
    <property type="entry name" value="Malonyl_transacylase_ACP-bd"/>
</dbReference>
<dbReference type="GO" id="GO:0004312">
    <property type="term" value="F:fatty acid synthase activity"/>
    <property type="evidence" value="ECO:0007669"/>
    <property type="project" value="TreeGrafter"/>
</dbReference>
<dbReference type="Gene3D" id="3.40.366.10">
    <property type="entry name" value="Malonyl-Coenzyme A Acyl Carrier Protein, domain 2"/>
    <property type="match status" value="1"/>
</dbReference>
<dbReference type="InterPro" id="IPR018201">
    <property type="entry name" value="Ketoacyl_synth_AS"/>
</dbReference>
<feature type="domain" description="PKS/mFAS DH" evidence="14">
    <location>
        <begin position="973"/>
        <end position="1277"/>
    </location>
</feature>
<dbReference type="InterPro" id="IPR014030">
    <property type="entry name" value="Ketoacyl_synth_N"/>
</dbReference>
<dbReference type="SUPFAM" id="SSF50129">
    <property type="entry name" value="GroES-like"/>
    <property type="match status" value="1"/>
</dbReference>
<dbReference type="GO" id="GO:0016491">
    <property type="term" value="F:oxidoreductase activity"/>
    <property type="evidence" value="ECO:0007669"/>
    <property type="project" value="UniProtKB-KW"/>
</dbReference>
<dbReference type="GO" id="GO:0008168">
    <property type="term" value="F:methyltransferase activity"/>
    <property type="evidence" value="ECO:0007669"/>
    <property type="project" value="UniProtKB-KW"/>
</dbReference>
<dbReference type="SMART" id="SM00826">
    <property type="entry name" value="PKS_DH"/>
    <property type="match status" value="1"/>
</dbReference>
<dbReference type="InterPro" id="IPR049552">
    <property type="entry name" value="PKS_DH_N"/>
</dbReference>
<dbReference type="SMART" id="SM00829">
    <property type="entry name" value="PKS_ER"/>
    <property type="match status" value="1"/>
</dbReference>
<dbReference type="SUPFAM" id="SSF55048">
    <property type="entry name" value="Probable ACP-binding domain of malonyl-CoA ACP transacylase"/>
    <property type="match status" value="1"/>
</dbReference>
<dbReference type="SMART" id="SM00827">
    <property type="entry name" value="PKS_AT"/>
    <property type="match status" value="1"/>
</dbReference>
<evidence type="ECO:0000256" key="4">
    <source>
        <dbReference type="ARBA" id="ARBA00022679"/>
    </source>
</evidence>
<dbReference type="InterPro" id="IPR020806">
    <property type="entry name" value="PKS_PP-bd"/>
</dbReference>
<dbReference type="InterPro" id="IPR036736">
    <property type="entry name" value="ACP-like_sf"/>
</dbReference>
<accession>J3KLA5</accession>
<reference evidence="16" key="2">
    <citation type="journal article" date="2010" name="Genome Res.">
        <title>Population genomic sequencing of Coccidioides fungi reveals recent hybridization and transposon control.</title>
        <authorList>
            <person name="Neafsey D.E."/>
            <person name="Barker B.M."/>
            <person name="Sharpton T.J."/>
            <person name="Stajich J.E."/>
            <person name="Park D.J."/>
            <person name="Whiston E."/>
            <person name="Hung C.-Y."/>
            <person name="McMahan C."/>
            <person name="White J."/>
            <person name="Sykes S."/>
            <person name="Heiman D."/>
            <person name="Young S."/>
            <person name="Zeng Q."/>
            <person name="Abouelleil A."/>
            <person name="Aftuck L."/>
            <person name="Bessette D."/>
            <person name="Brown A."/>
            <person name="FitzGerald M."/>
            <person name="Lui A."/>
            <person name="Macdonald J.P."/>
            <person name="Priest M."/>
            <person name="Orbach M.J."/>
            <person name="Galgiani J.N."/>
            <person name="Kirkland T.N."/>
            <person name="Cole G.T."/>
            <person name="Birren B.W."/>
            <person name="Henn M.R."/>
            <person name="Taylor J.W."/>
            <person name="Rounsley S.D."/>
        </authorList>
    </citation>
    <scope>GENOME REANNOTATION</scope>
    <source>
        <strain evidence="16">RS</strain>
    </source>
</reference>
<dbReference type="SUPFAM" id="SSF53901">
    <property type="entry name" value="Thiolase-like"/>
    <property type="match status" value="1"/>
</dbReference>
<dbReference type="PANTHER" id="PTHR43775:SF50">
    <property type="entry name" value="HIGHLY REDUCING POLYKETIDE SYNTHASE SRDA"/>
    <property type="match status" value="1"/>
</dbReference>
<dbReference type="Pfam" id="PF14765">
    <property type="entry name" value="PS-DH"/>
    <property type="match status" value="1"/>
</dbReference>
<dbReference type="InterPro" id="IPR057326">
    <property type="entry name" value="KR_dom"/>
</dbReference>
<dbReference type="InterPro" id="IPR020807">
    <property type="entry name" value="PKS_DH"/>
</dbReference>
<dbReference type="Gene3D" id="3.40.47.10">
    <property type="match status" value="1"/>
</dbReference>
<keyword evidence="6" id="KW-0560">Oxidoreductase</keyword>
<keyword evidence="3" id="KW-0597">Phosphoprotein</keyword>
<dbReference type="InterPro" id="IPR032821">
    <property type="entry name" value="PKS_assoc"/>
</dbReference>
<evidence type="ECO:0000256" key="9">
    <source>
        <dbReference type="ARBA" id="ARBA00031359"/>
    </source>
</evidence>
<dbReference type="Pfam" id="PF21089">
    <property type="entry name" value="PKS_DH_N"/>
    <property type="match status" value="1"/>
</dbReference>
<evidence type="ECO:0000256" key="2">
    <source>
        <dbReference type="ARBA" id="ARBA00022450"/>
    </source>
</evidence>
<dbReference type="PROSITE" id="PS00012">
    <property type="entry name" value="PHOSPHOPANTETHEINE"/>
    <property type="match status" value="1"/>
</dbReference>
<dbReference type="RefSeq" id="XP_001248627.2">
    <property type="nucleotide sequence ID" value="XM_001248626.2"/>
</dbReference>
<dbReference type="InterPro" id="IPR050091">
    <property type="entry name" value="PKS_NRPS_Biosynth_Enz"/>
</dbReference>
<dbReference type="InterPro" id="IPR014031">
    <property type="entry name" value="Ketoacyl_synth_C"/>
</dbReference>
<dbReference type="Gene3D" id="1.10.1200.10">
    <property type="entry name" value="ACP-like"/>
    <property type="match status" value="1"/>
</dbReference>
<dbReference type="InterPro" id="IPR036291">
    <property type="entry name" value="NAD(P)-bd_dom_sf"/>
</dbReference>
<keyword evidence="7" id="KW-0511">Multifunctional enzyme</keyword>
<dbReference type="VEuPathDB" id="FungiDB:CIMG_02398"/>
<dbReference type="PROSITE" id="PS52019">
    <property type="entry name" value="PKS_MFAS_DH"/>
    <property type="match status" value="1"/>
</dbReference>
<keyword evidence="5" id="KW-0521">NADP</keyword>
<dbReference type="EMBL" id="GG704911">
    <property type="protein sequence ID" value="EAS37044.3"/>
    <property type="molecule type" value="Genomic_DNA"/>
</dbReference>
<dbReference type="GO" id="GO:0031177">
    <property type="term" value="F:phosphopantetheine binding"/>
    <property type="evidence" value="ECO:0007669"/>
    <property type="project" value="InterPro"/>
</dbReference>
<dbReference type="InterPro" id="IPR016039">
    <property type="entry name" value="Thiolase-like"/>
</dbReference>
<dbReference type="InterPro" id="IPR013968">
    <property type="entry name" value="PKS_KR"/>
</dbReference>
<dbReference type="SUPFAM" id="SSF47336">
    <property type="entry name" value="ACP-like"/>
    <property type="match status" value="1"/>
</dbReference>
<dbReference type="InterPro" id="IPR006162">
    <property type="entry name" value="Ppantetheine_attach_site"/>
</dbReference>
<dbReference type="OMA" id="WEHKNNG"/>
<dbReference type="GO" id="GO:0006633">
    <property type="term" value="P:fatty acid biosynthetic process"/>
    <property type="evidence" value="ECO:0007669"/>
    <property type="project" value="InterPro"/>
</dbReference>
<evidence type="ECO:0000256" key="8">
    <source>
        <dbReference type="ARBA" id="ARBA00023315"/>
    </source>
</evidence>
<dbReference type="GO" id="GO:0030639">
    <property type="term" value="P:polyketide biosynthetic process"/>
    <property type="evidence" value="ECO:0007669"/>
    <property type="project" value="UniProtKB-ARBA"/>
</dbReference>
<evidence type="ECO:0000256" key="10">
    <source>
        <dbReference type="ARBA" id="ARBA00033379"/>
    </source>
</evidence>
<feature type="domain" description="Carrier" evidence="12">
    <location>
        <begin position="2248"/>
        <end position="2324"/>
    </location>
</feature>
<evidence type="ECO:0000259" key="13">
    <source>
        <dbReference type="PROSITE" id="PS52004"/>
    </source>
</evidence>
<dbReference type="InterPro" id="IPR014043">
    <property type="entry name" value="Acyl_transferase_dom"/>
</dbReference>
<dbReference type="PANTHER" id="PTHR43775">
    <property type="entry name" value="FATTY ACID SYNTHASE"/>
    <property type="match status" value="1"/>
</dbReference>
<dbReference type="InterPro" id="IPR056501">
    <property type="entry name" value="NAD-bd_HRPKS_sdrA"/>
</dbReference>
<evidence type="ECO:0000256" key="1">
    <source>
        <dbReference type="ARBA" id="ARBA00018393"/>
    </source>
</evidence>
<reference evidence="16" key="1">
    <citation type="journal article" date="2009" name="Genome Res.">
        <title>Comparative genomic analyses of the human fungal pathogens Coccidioides and their relatives.</title>
        <authorList>
            <person name="Sharpton T.J."/>
            <person name="Stajich J.E."/>
            <person name="Rounsley S.D."/>
            <person name="Gardner M.J."/>
            <person name="Wortman J.R."/>
            <person name="Jordar V.S."/>
            <person name="Maiti R."/>
            <person name="Kodira C.D."/>
            <person name="Neafsey D.E."/>
            <person name="Zeng Q."/>
            <person name="Hung C.-Y."/>
            <person name="McMahan C."/>
            <person name="Muszewska A."/>
            <person name="Grynberg M."/>
            <person name="Mandel M.A."/>
            <person name="Kellner E.M."/>
            <person name="Barker B.M."/>
            <person name="Galgiani J.N."/>
            <person name="Orbach M.J."/>
            <person name="Kirkland T.N."/>
            <person name="Cole G.T."/>
            <person name="Henn M.R."/>
            <person name="Birren B.W."/>
            <person name="Taylor J.W."/>
        </authorList>
    </citation>
    <scope>NUCLEOTIDE SEQUENCE [LARGE SCALE GENOMIC DNA]</scope>
    <source>
        <strain evidence="16">RS</strain>
    </source>
</reference>
<evidence type="ECO:0000313" key="15">
    <source>
        <dbReference type="EMBL" id="EAS37044.3"/>
    </source>
</evidence>
<keyword evidence="2" id="KW-0596">Phosphopantetheine</keyword>
<dbReference type="SMART" id="SM00822">
    <property type="entry name" value="PKS_KR"/>
    <property type="match status" value="1"/>
</dbReference>
<dbReference type="GO" id="GO:0032259">
    <property type="term" value="P:methylation"/>
    <property type="evidence" value="ECO:0007669"/>
    <property type="project" value="UniProtKB-KW"/>
</dbReference>
<feature type="active site" description="Proton donor; for dehydratase activity" evidence="11">
    <location>
        <position position="1187"/>
    </location>
</feature>
<evidence type="ECO:0000256" key="7">
    <source>
        <dbReference type="ARBA" id="ARBA00023268"/>
    </source>
</evidence>
<dbReference type="Pfam" id="PF02801">
    <property type="entry name" value="Ketoacyl-synt_C"/>
    <property type="match status" value="1"/>
</dbReference>
<dbReference type="PROSITE" id="PS50075">
    <property type="entry name" value="CARRIER"/>
    <property type="match status" value="1"/>
</dbReference>
<dbReference type="InterPro" id="IPR020843">
    <property type="entry name" value="ER"/>
</dbReference>
<feature type="active site" description="Proton acceptor; for dehydratase activity" evidence="11">
    <location>
        <position position="1005"/>
    </location>
</feature>
<evidence type="ECO:0000256" key="3">
    <source>
        <dbReference type="ARBA" id="ARBA00022553"/>
    </source>
</evidence>
<dbReference type="InterPro" id="IPR042104">
    <property type="entry name" value="PKS_dehydratase_sf"/>
</dbReference>
<proteinExistence type="predicted"/>
<dbReference type="SMART" id="SM00823">
    <property type="entry name" value="PKS_PP"/>
    <property type="match status" value="1"/>
</dbReference>
<organism evidence="15 16">
    <name type="scientific">Coccidioides immitis (strain RS)</name>
    <name type="common">Valley fever fungus</name>
    <dbReference type="NCBI Taxonomy" id="246410"/>
    <lineage>
        <taxon>Eukaryota</taxon>
        <taxon>Fungi</taxon>
        <taxon>Dikarya</taxon>
        <taxon>Ascomycota</taxon>
        <taxon>Pezizomycotina</taxon>
        <taxon>Eurotiomycetes</taxon>
        <taxon>Eurotiomycetidae</taxon>
        <taxon>Onygenales</taxon>
        <taxon>Onygenaceae</taxon>
        <taxon>Coccidioides</taxon>
    </lineage>
</organism>
<gene>
    <name evidence="15" type="ORF">CIMG_02398</name>
</gene>
<dbReference type="Gene3D" id="3.40.50.720">
    <property type="entry name" value="NAD(P)-binding Rossmann-like Domain"/>
    <property type="match status" value="3"/>
</dbReference>
<sequence length="2329" mass="254240">MPFLRNRCSSGSDSSNDHYSSVTSVVSDYEYPASSIPGYGEKPLSEQLEPIAVVGMGCRLPGGVSSPAQFWELIMNKGTGRMAKVPKSRFNIDAHLHLNNERPGSFNVPGGYFLNDSLQELDPVLFGISPVEAMWMDPQQRKLLEVVYETLESAGVALKDIAGTMTACFVGSFTADYQQMTFKEPDFRHSYAATGVDPGIISNRISHVFNLKGPSMTVNTACSSSVYALHNACNALRNNECSAAIVGGTNLILTVDQHMNTAKLGVLSPTSTCHTFNAHADGYGRADGVGAVYLKRLHDAVRDGDPIRAIIRSSAVNSNGKAPGVGITHPSSEGQEAVIRQAYRRGGDLDPMLTGYFETHGTGTPIGDPLEVGAVSKAMNSKRKPEDGPLLIGAVKTNIGHSEAASGLSAVIKAVLAVEKGIIPPTRSFTSPNPAIDWKGWNVKVVSEATLFPTHLLVKRVSVNSFGYGGTNGHVIIEGADSFLPTYQLSQQKSKPRGTFSRKRPYLLVFSAHNKPTLSQNIEAYGKVAEKYNLLDLSYTLGNRRSRLASRAYVVTSDATLVSDFKDIAKFVAYAENKKKPSIGFIFTGQGAQWVRMAGQLMTYYPSFLRTIKILDRVLNNLPDTPEWTIEDELLADAASSRVNEAEFSQPLCTAVQIALIDLLTSWGITPAVTVGHSSGEIAAAYAAGKISRMEAIILAFYRGQTVRDIDTDCAMLAVGLGPSVVKPYIAQCDDVTIACHNSPSSVTLSGDSCALEVVKEKLEKEGIFARTLKTGGKAYHSKHMEPASAKYIALVQNAKRTFPFDTPSGPTAVMVSSVTASTIPPNMGIDEHYWAANLVNPVLFSEAIEQMPSHSVDMLIEIGPHSALAGPVKQIRAERKLDKLAYLPTLVRGQDCAVQLLKLAGELFLRDYPLNMDRVTLIEQSLPGGKIDFRRGSILVDLPPYQWTYGSKILFAEPRQSVEHRDPTHGRHDVLGRKLLGGSKTEPTWRNILRVKDLPWLKDHSLGGDVIFPAAAYFSMAMEAVTQVNETSTAPTKIDGYTLRDISIKTALIVPEDDDGIETIFTMHPSIHGEGGSQNVWWDFNIYSISQGGIQKAHMTGMIGVNIRPRGEKPRDVPNMPQRASGKLWNQSLRAVGFDYGPTFQDMDQIRFDGKAYAASSNTLIKQECGIMQGESRHILHPVTVDSCLQLIIVSIYAGKAKDMTCGAVPLQVDEVTIWPPTPEQLQDPFATAYSWTDERGIRSFRSGAQLTASDGGLLIDIKDMRSIAYEAAAPQKALNAPDPQPYMEIVWKCDIDTLTPGTCYQDLSIINIVEMISHKNPGAKILDLEAHHEALFREQAPILNYNNGSLSDDTQERYDLILANGVKASALMMDSVSQRLVSGGRAVLRNVDTTVTNPNFSYIAFGENLVIAKVASPVDYSLATQQSHPFVFVYRHTPAPLVYLLADRFTKCGWKTRLSSLDGVDIEEGERVLVVAELEEPLLSSLGEAELVGIQRIISTASSLLWITQGGLLSGKEPEYAMASGLARSVKSENASLDFITIDLDLDTTSLPGAVHAITDIVRRQVEKDKDRETEYCVAKEKVYISRLLPNKELSSAYSVGKSHFEQSRYDRERAIVGRVQSGKVIFEQDKRYETRLEPDQLEVKVHLSGLAKGVAVIQGQDYPTAFSHEIFGTVTRVGSTVSRYIPGDQVVGFSFDKYASFQRVSQSLVEKVGADENPKNILGLLMAYASAIHGLKNIAGVEQNENVLILGDAGAAAAAAIRMSKLMKANTFVTVESEAEAQDVTATFGLPRERVITGFLGTNTQIDEIFGPRGIDVIFCSGQSSPGIVRECWRRIAPFGRAIACGRKNVLKRSVLDTVPLNHGGTYSSFDILDLYNHKPHILADALRTTIQLYREGSIPTVDVAIVKHLTQLDEAMAKFSEGLLQDRVLISYGETDRSLNVAPTQFAPQFDPKATYFLVGCLGGLGRSITSWMMENGARYFIFLSRSGTDSKNAALLVKDIEAKGAIVQVARGDVSSKKDVENAIRNVPSDHPIKGVVQAAARFQDAMFETMSHEKWINSISPKVIGTKNLHEALADFPLDFFLMTSSTSGTLGTPGQANYAAANSFLDALARHRVSKNKAACSLILPMVLGVGYVAEHPEIEEALKRKGIYGIDEEHMLQSFEAGIAAGENHRSTGHIVIGMDPAELQKSLRRADTTDAFWLGNARFKGLLQTIRSTGTEKQLSKQSVLSTIRDATSPAEAVDVAVGHFTDKLVRLLHLERDEIEPSAKSIASYGLDSMIGVELRNWIFKEFELDFPFQKLLAPSLTIMKFAAQVCESQGVVVE</sequence>
<dbReference type="InterPro" id="IPR049551">
    <property type="entry name" value="PKS_DH_C"/>
</dbReference>
<dbReference type="GeneID" id="4565478"/>
<dbReference type="InterPro" id="IPR009081">
    <property type="entry name" value="PP-bd_ACP"/>
</dbReference>
<dbReference type="OrthoDB" id="329835at2759"/>
<dbReference type="InterPro" id="IPR020841">
    <property type="entry name" value="PKS_Beta-ketoAc_synthase_dom"/>
</dbReference>
<dbReference type="Gene3D" id="3.10.129.110">
    <property type="entry name" value="Polyketide synthase dehydratase"/>
    <property type="match status" value="1"/>
</dbReference>
<dbReference type="KEGG" id="cim:CIMG_02398"/>
<dbReference type="SMART" id="SM00825">
    <property type="entry name" value="PKS_KS"/>
    <property type="match status" value="1"/>
</dbReference>
<dbReference type="Pfam" id="PF23114">
    <property type="entry name" value="NAD-bd_HRPKS_sdrA"/>
    <property type="match status" value="1"/>
</dbReference>
<dbReference type="GO" id="GO:0004315">
    <property type="term" value="F:3-oxoacyl-[acyl-carrier-protein] synthase activity"/>
    <property type="evidence" value="ECO:0007669"/>
    <property type="project" value="InterPro"/>
</dbReference>
<dbReference type="SUPFAM" id="SSF51735">
    <property type="entry name" value="NAD(P)-binding Rossmann-fold domains"/>
    <property type="match status" value="2"/>
</dbReference>
<dbReference type="Pfam" id="PF08659">
    <property type="entry name" value="KR"/>
    <property type="match status" value="1"/>
</dbReference>
<evidence type="ECO:0000256" key="11">
    <source>
        <dbReference type="PROSITE-ProRule" id="PRU01363"/>
    </source>
</evidence>
<dbReference type="InParanoid" id="J3KLA5"/>
<dbReference type="PROSITE" id="PS52004">
    <property type="entry name" value="KS3_2"/>
    <property type="match status" value="1"/>
</dbReference>
<keyword evidence="4" id="KW-0808">Transferase</keyword>
<dbReference type="Proteomes" id="UP000001261">
    <property type="component" value="Unassembled WGS sequence"/>
</dbReference>
<dbReference type="STRING" id="246410.J3KLA5"/>
<dbReference type="CDD" id="cd05195">
    <property type="entry name" value="enoyl_red"/>
    <property type="match status" value="1"/>
</dbReference>
<feature type="region of interest" description="N-terminal hotdog fold" evidence="11">
    <location>
        <begin position="973"/>
        <end position="1111"/>
    </location>
</feature>
<keyword evidence="8" id="KW-0012">Acyltransferase</keyword>
<evidence type="ECO:0000259" key="12">
    <source>
        <dbReference type="PROSITE" id="PS50075"/>
    </source>
</evidence>
<name>J3KLA5_COCIM</name>
<dbReference type="Gene3D" id="3.90.180.10">
    <property type="entry name" value="Medium-chain alcohol dehydrogenases, catalytic domain"/>
    <property type="match status" value="1"/>
</dbReference>
<feature type="domain" description="Ketosynthase family 3 (KS3)" evidence="13">
    <location>
        <begin position="48"/>
        <end position="479"/>
    </location>
</feature>
<dbReference type="InterPro" id="IPR016035">
    <property type="entry name" value="Acyl_Trfase/lysoPLipase"/>
</dbReference>
<feature type="region of interest" description="C-terminal hotdog fold" evidence="11">
    <location>
        <begin position="1122"/>
        <end position="1277"/>
    </location>
</feature>